<keyword evidence="4 5" id="KW-0539">Nucleus</keyword>
<feature type="region of interest" description="Disordered" evidence="7">
    <location>
        <begin position="172"/>
        <end position="210"/>
    </location>
</feature>
<dbReference type="GeneTree" id="ENSGT00950000182893"/>
<evidence type="ECO:0000256" key="5">
    <source>
        <dbReference type="PROSITE-ProRule" id="PRU00108"/>
    </source>
</evidence>
<evidence type="ECO:0000259" key="8">
    <source>
        <dbReference type="PROSITE" id="PS50071"/>
    </source>
</evidence>
<dbReference type="PROSITE" id="PS50071">
    <property type="entry name" value="HOMEOBOX_2"/>
    <property type="match status" value="1"/>
</dbReference>
<dbReference type="Bgee" id="ENSXETG00000035282">
    <property type="expression patterns" value="Expressed in blastula and 12 other cell types or tissues"/>
</dbReference>
<accession>A0A6I8RM44</accession>
<keyword evidence="2 5" id="KW-0238">DNA-binding</keyword>
<dbReference type="SUPFAM" id="SSF46689">
    <property type="entry name" value="Homeodomain-like"/>
    <property type="match status" value="2"/>
</dbReference>
<evidence type="ECO:0000256" key="7">
    <source>
        <dbReference type="SAM" id="MobiDB-lite"/>
    </source>
</evidence>
<dbReference type="InParanoid" id="A0A6I8RM44"/>
<sequence length="536" mass="60534">MTPTTIRDPVLCPDSNIGLVCLPPMSDDLQLIWTQAELTNELDEHQQLLHTFSYFPYPSMPEIALLCLRYGLQMEKVKTWFMVQRIRCGISWSSEEIEETRSRLLYNQDQLHFEPLVAFAKKSSIFRTPEKLKVPSPKNDEMQEMTTSQTSPCLDHPVPKAKRIKTECMTPESETLNATKHKMHSSDRKWDPSETQQELRHSPSVPGDGQMFGVDGTEVSTATACLPSEEELFRRGSTSFCKPEGFSPLQDNCFQEQSRGSARGDSYMPVTRRQRKTKEQLAILKSFFVKCQWAAREDYKKLAEITGLPRTEIIQWFGDTRYALKHGQLKWFRESAQEHPSWLDEPQYVIFQNGKQSESMPQENHLLIPVTGEPGANNRSTVQSIKNTGPRGFGGSPVTQKTAAIRSINSVKFLENSPEIKDGKRGASSGPVLQKSPKTVLLDDSGAGVQYIDASGSEYHLPPKSLQTMKKNLSSPSHVQTSSQKDLKITYPEGSETISTATWCHIGFHQTTCWRIIVINTQIWNKDSMATLQPSA</sequence>
<dbReference type="InterPro" id="IPR009057">
    <property type="entry name" value="Homeodomain-like_sf"/>
</dbReference>
<keyword evidence="3 5" id="KW-0371">Homeobox</keyword>
<organism evidence="9">
    <name type="scientific">Xenopus tropicalis</name>
    <name type="common">Western clawed frog</name>
    <name type="synonym">Silurana tropicalis</name>
    <dbReference type="NCBI Taxonomy" id="8364"/>
    <lineage>
        <taxon>Eukaryota</taxon>
        <taxon>Metazoa</taxon>
        <taxon>Chordata</taxon>
        <taxon>Craniata</taxon>
        <taxon>Vertebrata</taxon>
        <taxon>Euteleostomi</taxon>
        <taxon>Amphibia</taxon>
        <taxon>Batrachia</taxon>
        <taxon>Anura</taxon>
        <taxon>Pipoidea</taxon>
        <taxon>Pipidae</taxon>
        <taxon>Xenopodinae</taxon>
        <taxon>Xenopus</taxon>
        <taxon>Silurana</taxon>
    </lineage>
</organism>
<dbReference type="AlphaFoldDB" id="A0A6I8RM44"/>
<dbReference type="Gene3D" id="1.10.10.60">
    <property type="entry name" value="Homeodomain-like"/>
    <property type="match status" value="2"/>
</dbReference>
<dbReference type="CDD" id="cd00086">
    <property type="entry name" value="homeodomain"/>
    <property type="match status" value="2"/>
</dbReference>
<protein>
    <submittedName>
        <fullName evidence="9">Homeobox and leucine zipper encoding</fullName>
    </submittedName>
</protein>
<feature type="compositionally biased region" description="Basic and acidic residues" evidence="7">
    <location>
        <begin position="131"/>
        <end position="141"/>
    </location>
</feature>
<feature type="DNA-binding region" description="Homeobox" evidence="5">
    <location>
        <begin position="269"/>
        <end position="328"/>
    </location>
</feature>
<dbReference type="InterPro" id="IPR001356">
    <property type="entry name" value="HD"/>
</dbReference>
<gene>
    <name evidence="9" type="primary">homez</name>
</gene>
<evidence type="ECO:0000313" key="9">
    <source>
        <dbReference type="Ensembl" id="ENSXETP00000086290"/>
    </source>
</evidence>
<name>A0A6I8RM44_XENTR</name>
<evidence type="ECO:0000256" key="1">
    <source>
        <dbReference type="ARBA" id="ARBA00004123"/>
    </source>
</evidence>
<dbReference type="FunCoup" id="A0A6I8RM44">
    <property type="interactions" value="1209"/>
</dbReference>
<proteinExistence type="predicted"/>
<dbReference type="GO" id="GO:0005634">
    <property type="term" value="C:nucleus"/>
    <property type="evidence" value="ECO:0007669"/>
    <property type="project" value="UniProtKB-SubCell"/>
</dbReference>
<dbReference type="GO" id="GO:0003677">
    <property type="term" value="F:DNA binding"/>
    <property type="evidence" value="ECO:0007669"/>
    <property type="project" value="UniProtKB-UniRule"/>
</dbReference>
<feature type="region of interest" description="Disordered" evidence="7">
    <location>
        <begin position="131"/>
        <end position="157"/>
    </location>
</feature>
<dbReference type="Pfam" id="PF00046">
    <property type="entry name" value="Homeodomain"/>
    <property type="match status" value="1"/>
</dbReference>
<feature type="compositionally biased region" description="Basic and acidic residues" evidence="7">
    <location>
        <begin position="184"/>
        <end position="201"/>
    </location>
</feature>
<evidence type="ECO:0000256" key="6">
    <source>
        <dbReference type="RuleBase" id="RU000682"/>
    </source>
</evidence>
<comment type="subcellular location">
    <subcellularLocation>
        <location evidence="1 5 6">Nucleus</location>
    </subcellularLocation>
</comment>
<reference evidence="9" key="2">
    <citation type="submission" date="2020-05" db="UniProtKB">
        <authorList>
            <consortium name="Ensembl"/>
        </authorList>
    </citation>
    <scope>IDENTIFICATION</scope>
</reference>
<dbReference type="PANTHER" id="PTHR15467">
    <property type="entry name" value="ZINC-FINGERS AND HOMEOBOXES RELATED"/>
    <property type="match status" value="1"/>
</dbReference>
<evidence type="ECO:0000256" key="2">
    <source>
        <dbReference type="ARBA" id="ARBA00023125"/>
    </source>
</evidence>
<reference evidence="9" key="1">
    <citation type="journal article" date="2010" name="Science">
        <title>The genome of the Western clawed frog Xenopus tropicalis.</title>
        <authorList>
            <person name="Hellsten U."/>
            <person name="Harland R.M."/>
            <person name="Gilchrist M.J."/>
            <person name="Hendrix D."/>
            <person name="Jurka J."/>
            <person name="Kapitonov V."/>
            <person name="Ovcharenko I."/>
            <person name="Putnam N.H."/>
            <person name="Shu S."/>
            <person name="Taher L."/>
            <person name="Blitz I.L."/>
            <person name="Blumberg B."/>
            <person name="Dichmann D.S."/>
            <person name="Dubchak I."/>
            <person name="Amaya E."/>
            <person name="Detter J.C."/>
            <person name="Fletcher R."/>
            <person name="Gerhard D.S."/>
            <person name="Goodstein D."/>
            <person name="Graves T."/>
            <person name="Grigoriev I.V."/>
            <person name="Grimwood J."/>
            <person name="Kawashima T."/>
            <person name="Lindquist E."/>
            <person name="Lucas S.M."/>
            <person name="Mead P.E."/>
            <person name="Mitros T."/>
            <person name="Ogino H."/>
            <person name="Ohta Y."/>
            <person name="Poliakov A.V."/>
            <person name="Pollet N."/>
            <person name="Robert J."/>
            <person name="Salamov A."/>
            <person name="Sater A.K."/>
            <person name="Schmutz J."/>
            <person name="Terry A."/>
            <person name="Vize P.D."/>
            <person name="Warren W.C."/>
            <person name="Wells D."/>
            <person name="Wills A."/>
            <person name="Wilson R.K."/>
            <person name="Zimmerman L.B."/>
            <person name="Zorn A.M."/>
            <person name="Grainger R."/>
            <person name="Grammer T."/>
            <person name="Khokha M.K."/>
            <person name="Richardson P.M."/>
            <person name="Rokhsar D.S."/>
        </authorList>
    </citation>
    <scope>NUCLEOTIDE SEQUENCE [LARGE SCALE GENOMIC DNA]</scope>
    <source>
        <strain evidence="9">Nigerian</strain>
    </source>
</reference>
<feature type="domain" description="Homeobox" evidence="8">
    <location>
        <begin position="267"/>
        <end position="327"/>
    </location>
</feature>
<evidence type="ECO:0000256" key="4">
    <source>
        <dbReference type="ARBA" id="ARBA00023242"/>
    </source>
</evidence>
<dbReference type="PANTHER" id="PTHR15467:SF7">
    <property type="entry name" value="HOMEOBOX AND LEUCINE ZIPPER PROTEIN HOMEZ"/>
    <property type="match status" value="1"/>
</dbReference>
<dbReference type="SMART" id="SM00389">
    <property type="entry name" value="HOX"/>
    <property type="match status" value="2"/>
</dbReference>
<dbReference type="Ensembl" id="ENSXETT00000093912">
    <property type="protein sequence ID" value="ENSXETP00000086290"/>
    <property type="gene ID" value="ENSXETG00000035282"/>
</dbReference>
<dbReference type="FunFam" id="1.10.10.60:FF:000172">
    <property type="entry name" value="Homeobox and leucine zipper protein Homez"/>
    <property type="match status" value="1"/>
</dbReference>
<evidence type="ECO:0000256" key="3">
    <source>
        <dbReference type="ARBA" id="ARBA00023155"/>
    </source>
</evidence>